<dbReference type="OrthoDB" id="2356263at2"/>
<dbReference type="InterPro" id="IPR036271">
    <property type="entry name" value="Tet_transcr_reg_TetR-rel_C_sf"/>
</dbReference>
<dbReference type="PANTHER" id="PTHR30328">
    <property type="entry name" value="TRANSCRIPTIONAL REPRESSOR"/>
    <property type="match status" value="1"/>
</dbReference>
<dbReference type="PROSITE" id="PS50977">
    <property type="entry name" value="HTH_TETR_2"/>
    <property type="match status" value="1"/>
</dbReference>
<dbReference type="SUPFAM" id="SSF46689">
    <property type="entry name" value="Homeodomain-like"/>
    <property type="match status" value="1"/>
</dbReference>
<dbReference type="EMBL" id="JFHD01000038">
    <property type="protein sequence ID" value="KDR26103.1"/>
    <property type="molecule type" value="Genomic_DNA"/>
</dbReference>
<feature type="DNA-binding region" description="H-T-H motif" evidence="2">
    <location>
        <begin position="34"/>
        <end position="53"/>
    </location>
</feature>
<dbReference type="PANTHER" id="PTHR30328:SF54">
    <property type="entry name" value="HTH-TYPE TRANSCRIPTIONAL REPRESSOR SCO4008"/>
    <property type="match status" value="1"/>
</dbReference>
<evidence type="ECO:0000313" key="4">
    <source>
        <dbReference type="EMBL" id="KDR26103.1"/>
    </source>
</evidence>
<reference evidence="4 5" key="1">
    <citation type="submission" date="2014-03" db="EMBL/GenBank/DDBJ databases">
        <title>Draft Genome Sequences of Four Burkholderia Strains.</title>
        <authorList>
            <person name="Liu X.Y."/>
            <person name="Li C.X."/>
            <person name="Xu J.H."/>
        </authorList>
    </citation>
    <scope>NUCLEOTIDE SEQUENCE [LARGE SCALE GENOMIC DNA]</scope>
    <source>
        <strain evidence="4 5">OP-1</strain>
    </source>
</reference>
<dbReference type="Proteomes" id="UP000027451">
    <property type="component" value="Unassembled WGS sequence"/>
</dbReference>
<comment type="caution">
    <text evidence="4">The sequence shown here is derived from an EMBL/GenBank/DDBJ whole genome shotgun (WGS) entry which is preliminary data.</text>
</comment>
<dbReference type="GO" id="GO:0003677">
    <property type="term" value="F:DNA binding"/>
    <property type="evidence" value="ECO:0007669"/>
    <property type="project" value="UniProtKB-UniRule"/>
</dbReference>
<feature type="domain" description="HTH tetR-type" evidence="3">
    <location>
        <begin position="11"/>
        <end position="71"/>
    </location>
</feature>
<dbReference type="Pfam" id="PF17938">
    <property type="entry name" value="TetR_C_29"/>
    <property type="match status" value="1"/>
</dbReference>
<keyword evidence="5" id="KW-1185">Reference proteome</keyword>
<protein>
    <submittedName>
        <fullName evidence="4">TetR family transcriptional regulator</fullName>
    </submittedName>
</protein>
<dbReference type="InterPro" id="IPR001647">
    <property type="entry name" value="HTH_TetR"/>
</dbReference>
<dbReference type="SUPFAM" id="SSF48498">
    <property type="entry name" value="Tetracyclin repressor-like, C-terminal domain"/>
    <property type="match status" value="1"/>
</dbReference>
<dbReference type="InterPro" id="IPR009057">
    <property type="entry name" value="Homeodomain-like_sf"/>
</dbReference>
<evidence type="ECO:0000259" key="3">
    <source>
        <dbReference type="PROSITE" id="PS50977"/>
    </source>
</evidence>
<evidence type="ECO:0000313" key="5">
    <source>
        <dbReference type="Proteomes" id="UP000027451"/>
    </source>
</evidence>
<dbReference type="Pfam" id="PF00440">
    <property type="entry name" value="TetR_N"/>
    <property type="match status" value="1"/>
</dbReference>
<dbReference type="Gene3D" id="1.10.357.10">
    <property type="entry name" value="Tetracycline Repressor, domain 2"/>
    <property type="match status" value="1"/>
</dbReference>
<organism evidence="4 5">
    <name type="scientific">Caballeronia zhejiangensis</name>
    <dbReference type="NCBI Taxonomy" id="871203"/>
    <lineage>
        <taxon>Bacteria</taxon>
        <taxon>Pseudomonadati</taxon>
        <taxon>Pseudomonadota</taxon>
        <taxon>Betaproteobacteria</taxon>
        <taxon>Burkholderiales</taxon>
        <taxon>Burkholderiaceae</taxon>
        <taxon>Caballeronia</taxon>
    </lineage>
</organism>
<dbReference type="RefSeq" id="WP_033536641.1">
    <property type="nucleotide sequence ID" value="NZ_JFHD01000038.1"/>
</dbReference>
<dbReference type="InterPro" id="IPR050109">
    <property type="entry name" value="HTH-type_TetR-like_transc_reg"/>
</dbReference>
<evidence type="ECO:0000256" key="2">
    <source>
        <dbReference type="PROSITE-ProRule" id="PRU00335"/>
    </source>
</evidence>
<name>A0A656QET2_9BURK</name>
<gene>
    <name evidence="4" type="ORF">BG60_24245</name>
</gene>
<evidence type="ECO:0000256" key="1">
    <source>
        <dbReference type="ARBA" id="ARBA00023125"/>
    </source>
</evidence>
<dbReference type="AlphaFoldDB" id="A0A656QET2"/>
<proteinExistence type="predicted"/>
<sequence length="221" mass="24816">MRQQRVKRDPKGTRKRILDAAITQFAMFGLAGARIDGIAEAAEENERMLYDYFGNKEGLYIAVLDAMYTEFSAREAMLDLQVVSPAIAIRKLALSMWAHLRDNPHWTSLINNENLHEGQYLKKSTQVREAISPLVRTIRVTIARGVAMREFRAGVDALDFAVTMIGMGYFTVSNRSSLLALVGRDYSDKARHEKVSTMHVEMLLSYLQPHADCSSGADLTS</sequence>
<accession>A0A656QET2</accession>
<dbReference type="InterPro" id="IPR041474">
    <property type="entry name" value="NicS_C"/>
</dbReference>
<keyword evidence="1 2" id="KW-0238">DNA-binding</keyword>